<protein>
    <submittedName>
        <fullName evidence="2">Virulence protein RhuM/Fic/DOC family protein</fullName>
    </submittedName>
</protein>
<comment type="caution">
    <text evidence="2">The sequence shown here is derived from an EMBL/GenBank/DDBJ whole genome shotgun (WGS) entry which is preliminary data.</text>
</comment>
<evidence type="ECO:0000259" key="1">
    <source>
        <dbReference type="PROSITE" id="PS51459"/>
    </source>
</evidence>
<dbReference type="PANTHER" id="PTHR35810:SF1">
    <property type="entry name" value="CYTOPLASMIC PROTEIN"/>
    <property type="match status" value="1"/>
</dbReference>
<name>A0ABS3NQN0_9GAMM</name>
<evidence type="ECO:0000313" key="2">
    <source>
        <dbReference type="EMBL" id="MBO1531722.1"/>
    </source>
</evidence>
<organism evidence="2 3">
    <name type="scientific">Psychrobacter coccoides</name>
    <dbReference type="NCBI Taxonomy" id="2818440"/>
    <lineage>
        <taxon>Bacteria</taxon>
        <taxon>Pseudomonadati</taxon>
        <taxon>Pseudomonadota</taxon>
        <taxon>Gammaproteobacteria</taxon>
        <taxon>Moraxellales</taxon>
        <taxon>Moraxellaceae</taxon>
        <taxon>Psychrobacter</taxon>
    </lineage>
</organism>
<reference evidence="2 3" key="1">
    <citation type="submission" date="2021-03" db="EMBL/GenBank/DDBJ databases">
        <authorList>
            <person name="Shang D.-D."/>
            <person name="Du Z.-J."/>
            <person name="Chen G.-J."/>
        </authorList>
    </citation>
    <scope>NUCLEOTIDE SEQUENCE [LARGE SCALE GENOMIC DNA]</scope>
    <source>
        <strain evidence="2 3">F1192</strain>
    </source>
</reference>
<accession>A0ABS3NQN0</accession>
<dbReference type="InterPro" id="IPR036597">
    <property type="entry name" value="Fido-like_dom_sf"/>
</dbReference>
<dbReference type="Proteomes" id="UP000664554">
    <property type="component" value="Unassembled WGS sequence"/>
</dbReference>
<dbReference type="InterPro" id="IPR003812">
    <property type="entry name" value="Fido"/>
</dbReference>
<dbReference type="Pfam" id="PF13310">
    <property type="entry name" value="Virulence_RhuM"/>
    <property type="match status" value="1"/>
</dbReference>
<dbReference type="PANTHER" id="PTHR35810">
    <property type="entry name" value="CYTOPLASMIC PROTEIN-RELATED"/>
    <property type="match status" value="1"/>
</dbReference>
<feature type="domain" description="Fido" evidence="1">
    <location>
        <begin position="194"/>
        <end position="331"/>
    </location>
</feature>
<dbReference type="Pfam" id="PF02661">
    <property type="entry name" value="Fic"/>
    <property type="match status" value="1"/>
</dbReference>
<sequence length="337" mass="37898">MTTNDRIDNSNTDDNQAKIEIYQAADGQARVDVLFEQETVWLSQAQMTDLFGRDQSVISRHIANALKDEEVSEKSNMQKMHIANSDRPVAFYDLDVVISVGYRIKSPQGVQFRRWATQRLREYLVQGYTLNKQRFDKNSSELQQALALIKKTAQSPELKTDEGRGLIEIISRYTQTFLWLQRYDEGLLDDPAGQAGGVLPTTHEAMTALNDLKAQLISRGEATELFARPRGDGLDSVLANLQQTVFGEPAYPTIESKAAHLLYFMVKNHPFTDGNKRSGAFLFVDFLHRNGRLLNNEGDMVINNTGLAALTLLVAESDPNQKETLIKLIMNMLSLEG</sequence>
<dbReference type="SUPFAM" id="SSF140931">
    <property type="entry name" value="Fic-like"/>
    <property type="match status" value="1"/>
</dbReference>
<dbReference type="RefSeq" id="WP_207992090.1">
    <property type="nucleotide sequence ID" value="NZ_JAGBKM010000022.1"/>
</dbReference>
<proteinExistence type="predicted"/>
<evidence type="ECO:0000313" key="3">
    <source>
        <dbReference type="Proteomes" id="UP000664554"/>
    </source>
</evidence>
<dbReference type="Gene3D" id="1.20.120.1870">
    <property type="entry name" value="Fic/DOC protein, Fido domain"/>
    <property type="match status" value="1"/>
</dbReference>
<dbReference type="EMBL" id="JAGBKM010000022">
    <property type="protein sequence ID" value="MBO1531722.1"/>
    <property type="molecule type" value="Genomic_DNA"/>
</dbReference>
<keyword evidence="3" id="KW-1185">Reference proteome</keyword>
<dbReference type="PROSITE" id="PS51459">
    <property type="entry name" value="FIDO"/>
    <property type="match status" value="1"/>
</dbReference>
<dbReference type="InterPro" id="IPR053737">
    <property type="entry name" value="Type_II_TA_Toxin"/>
</dbReference>
<gene>
    <name evidence="2" type="ORF">J3492_10935</name>
</gene>
<dbReference type="InterPro" id="IPR011204">
    <property type="entry name" value="Virulence_RhuM-like"/>
</dbReference>